<evidence type="ECO:0000256" key="1">
    <source>
        <dbReference type="ARBA" id="ARBA00006611"/>
    </source>
</evidence>
<dbReference type="OrthoDB" id="5288867at2"/>
<dbReference type="InterPro" id="IPR007868">
    <property type="entry name" value="Hom_end_hint"/>
</dbReference>
<evidence type="ECO:0008006" key="6">
    <source>
        <dbReference type="Google" id="ProtNLM"/>
    </source>
</evidence>
<evidence type="ECO:0000313" key="5">
    <source>
        <dbReference type="Proteomes" id="UP000095008"/>
    </source>
</evidence>
<dbReference type="Gene3D" id="3.40.50.300">
    <property type="entry name" value="P-loop containing nucleotide triphosphate hydrolases"/>
    <property type="match status" value="1"/>
</dbReference>
<dbReference type="InterPro" id="IPR027417">
    <property type="entry name" value="P-loop_NTPase"/>
</dbReference>
<dbReference type="Gene3D" id="3.30.450.90">
    <property type="match status" value="1"/>
</dbReference>
<dbReference type="Proteomes" id="UP000095008">
    <property type="component" value="Unassembled WGS sequence"/>
</dbReference>
<comment type="caution">
    <text evidence="4">The sequence shown here is derived from an EMBL/GenBank/DDBJ whole genome shotgun (WGS) entry which is preliminary data.</text>
</comment>
<accession>A0A1C2IHZ7</accession>
<reference evidence="4" key="1">
    <citation type="journal article" date="2016" name="Int. J. Mol. Sci.">
        <title>Comparative genomics of the extreme acidophile Acidithiobacillus thiooxidans reveals intraspecific divergence and niche adaptation.</title>
        <authorList>
            <person name="Zhang X."/>
            <person name="Feng X."/>
            <person name="Tao J."/>
            <person name="Ma L."/>
            <person name="Xiao Y."/>
            <person name="Liang Y."/>
            <person name="Liu X."/>
            <person name="Yin H."/>
        </authorList>
    </citation>
    <scope>NUCLEOTIDE SEQUENCE [LARGE SCALE GENOMIC DNA]</scope>
    <source>
        <strain evidence="4">DXS-W</strain>
    </source>
</reference>
<dbReference type="AlphaFoldDB" id="A0A1C2IHZ7"/>
<dbReference type="InterPro" id="IPR001482">
    <property type="entry name" value="T2SS/T4SS_dom"/>
</dbReference>
<dbReference type="SUPFAM" id="SSF51294">
    <property type="entry name" value="Hedgehog/intein (Hint) domain"/>
    <property type="match status" value="1"/>
</dbReference>
<evidence type="ECO:0000259" key="2">
    <source>
        <dbReference type="Pfam" id="PF00437"/>
    </source>
</evidence>
<evidence type="ECO:0000313" key="4">
    <source>
        <dbReference type="EMBL" id="OCX75606.1"/>
    </source>
</evidence>
<protein>
    <recommendedName>
        <fullName evidence="6">Bacterial type II secretion system protein E domain-containing protein</fullName>
    </recommendedName>
</protein>
<dbReference type="InterPro" id="IPR036844">
    <property type="entry name" value="Hint_dom_sf"/>
</dbReference>
<dbReference type="EMBL" id="LWRY01000012">
    <property type="protein sequence ID" value="OCX75606.1"/>
    <property type="molecule type" value="Genomic_DNA"/>
</dbReference>
<sequence length="475" mass="52632">MSTDNPQKPQTQAQVYRERQMESLRRTLGDDILGFLNDPAIIEIMLNQDGRIWVDVLGGDMEPRSAMDPVRAKMVIETVASMLDTSITKENPIISGELPLDGSRFEAQIPPIVEAPTFAIRKKALLVFTLDDYVDKGIMTARQRDITIDAVKERKNILVSGGTGCFEKGHPILMLDGSTKAAEDVMVGDKVMGPDGKERVVKDVHSGIDHMVEVVPMRGASFIVNQGHSLAVINMETGERYRITVMEWTRLSDREKKNTVLYSVIHALPNGDFMEHHYYGEDIRVVRSIGPGAYYGFEVDHPDHLFVDGNFMVQGNSGKTTLANAILHGISEKTPDHRIMIIQDTLELQCAAPNAVFFRTSDEIDMTRLLKSTMRMRPDRIIVGEVRGKEALDLLKAWNTGHPGGIGTVHANDARAALVRIGMLVQEANVPPNPELIAEAVNIVVSIKRTSTGRIVDEVLAVKGFENGRFLTESL</sequence>
<name>A0A1C2IHZ7_ACITH</name>
<gene>
    <name evidence="4" type="ORF">A6M23_02330</name>
</gene>
<dbReference type="InterPro" id="IPR050921">
    <property type="entry name" value="T4SS_GSP_E_ATPase"/>
</dbReference>
<comment type="similarity">
    <text evidence="1">Belongs to the GSP E family.</text>
</comment>
<evidence type="ECO:0000259" key="3">
    <source>
        <dbReference type="Pfam" id="PF05203"/>
    </source>
</evidence>
<dbReference type="PANTHER" id="PTHR30486:SF6">
    <property type="entry name" value="TYPE IV PILUS RETRACTATION ATPASE PILT"/>
    <property type="match status" value="1"/>
</dbReference>
<dbReference type="Gene3D" id="2.170.16.10">
    <property type="entry name" value="Hedgehog/Intein (Hint) domain"/>
    <property type="match status" value="1"/>
</dbReference>
<organism evidence="4 5">
    <name type="scientific">Acidithiobacillus thiooxidans</name>
    <name type="common">Thiobacillus thiooxidans</name>
    <dbReference type="NCBI Taxonomy" id="930"/>
    <lineage>
        <taxon>Bacteria</taxon>
        <taxon>Pseudomonadati</taxon>
        <taxon>Pseudomonadota</taxon>
        <taxon>Acidithiobacillia</taxon>
        <taxon>Acidithiobacillales</taxon>
        <taxon>Acidithiobacillaceae</taxon>
        <taxon>Acidithiobacillus</taxon>
    </lineage>
</organism>
<dbReference type="CDD" id="cd01130">
    <property type="entry name" value="VirB11-like_ATPase"/>
    <property type="match status" value="1"/>
</dbReference>
<feature type="domain" description="Hom-end-associated Hint" evidence="3">
    <location>
        <begin position="165"/>
        <end position="232"/>
    </location>
</feature>
<dbReference type="GO" id="GO:0030908">
    <property type="term" value="P:protein splicing"/>
    <property type="evidence" value="ECO:0007669"/>
    <property type="project" value="InterPro"/>
</dbReference>
<keyword evidence="5" id="KW-1185">Reference proteome</keyword>
<feature type="domain" description="Bacterial type II secretion system protein E" evidence="2">
    <location>
        <begin position="309"/>
        <end position="446"/>
    </location>
</feature>
<dbReference type="SUPFAM" id="SSF52540">
    <property type="entry name" value="P-loop containing nucleoside triphosphate hydrolases"/>
    <property type="match status" value="2"/>
</dbReference>
<dbReference type="Pfam" id="PF00437">
    <property type="entry name" value="T2SSE"/>
    <property type="match status" value="1"/>
</dbReference>
<dbReference type="GO" id="GO:0016887">
    <property type="term" value="F:ATP hydrolysis activity"/>
    <property type="evidence" value="ECO:0007669"/>
    <property type="project" value="InterPro"/>
</dbReference>
<dbReference type="PANTHER" id="PTHR30486">
    <property type="entry name" value="TWITCHING MOTILITY PROTEIN PILT"/>
    <property type="match status" value="1"/>
</dbReference>
<dbReference type="RefSeq" id="WP_065974770.1">
    <property type="nucleotide sequence ID" value="NZ_LWRY01000012.1"/>
</dbReference>
<dbReference type="Pfam" id="PF05203">
    <property type="entry name" value="Hom_end_hint"/>
    <property type="match status" value="1"/>
</dbReference>
<proteinExistence type="inferred from homology"/>